<organism evidence="2 3">
    <name type="scientific">Flavihumibacter fluminis</name>
    <dbReference type="NCBI Taxonomy" id="2909236"/>
    <lineage>
        <taxon>Bacteria</taxon>
        <taxon>Pseudomonadati</taxon>
        <taxon>Bacteroidota</taxon>
        <taxon>Chitinophagia</taxon>
        <taxon>Chitinophagales</taxon>
        <taxon>Chitinophagaceae</taxon>
        <taxon>Flavihumibacter</taxon>
    </lineage>
</organism>
<dbReference type="PANTHER" id="PTHR33990">
    <property type="entry name" value="PROTEIN YJDN-RELATED"/>
    <property type="match status" value="1"/>
</dbReference>
<dbReference type="Proteomes" id="UP001200145">
    <property type="component" value="Unassembled WGS sequence"/>
</dbReference>
<dbReference type="Gene3D" id="3.10.180.10">
    <property type="entry name" value="2,3-Dihydroxybiphenyl 1,2-Dioxygenase, domain 1"/>
    <property type="match status" value="1"/>
</dbReference>
<proteinExistence type="predicted"/>
<dbReference type="GO" id="GO:0051213">
    <property type="term" value="F:dioxygenase activity"/>
    <property type="evidence" value="ECO:0007669"/>
    <property type="project" value="UniProtKB-KW"/>
</dbReference>
<dbReference type="RefSeq" id="WP_234868283.1">
    <property type="nucleotide sequence ID" value="NZ_JAKEVY010000006.1"/>
</dbReference>
<protein>
    <submittedName>
        <fullName evidence="2">Glyoxalase/bleomycin resistance/extradiol dioxygenase family protein</fullName>
    </submittedName>
</protein>
<comment type="caution">
    <text evidence="2">The sequence shown here is derived from an EMBL/GenBank/DDBJ whole genome shotgun (WGS) entry which is preliminary data.</text>
</comment>
<name>A0ABS9BM48_9BACT</name>
<dbReference type="SUPFAM" id="SSF54593">
    <property type="entry name" value="Glyoxalase/Bleomycin resistance protein/Dihydroxybiphenyl dioxygenase"/>
    <property type="match status" value="1"/>
</dbReference>
<keyword evidence="3" id="KW-1185">Reference proteome</keyword>
<evidence type="ECO:0000313" key="2">
    <source>
        <dbReference type="EMBL" id="MCF1716802.1"/>
    </source>
</evidence>
<evidence type="ECO:0000259" key="1">
    <source>
        <dbReference type="Pfam" id="PF00903"/>
    </source>
</evidence>
<dbReference type="PANTHER" id="PTHR33990:SF1">
    <property type="entry name" value="PROTEIN YJDN"/>
    <property type="match status" value="1"/>
</dbReference>
<reference evidence="2 3" key="1">
    <citation type="submission" date="2022-01" db="EMBL/GenBank/DDBJ databases">
        <title>Flavihumibacter sp. nov., isolated from sediment of a river.</title>
        <authorList>
            <person name="Liu H."/>
        </authorList>
    </citation>
    <scope>NUCLEOTIDE SEQUENCE [LARGE SCALE GENOMIC DNA]</scope>
    <source>
        <strain evidence="2 3">RY-1</strain>
    </source>
</reference>
<keyword evidence="2" id="KW-0223">Dioxygenase</keyword>
<accession>A0ABS9BM48</accession>
<dbReference type="EMBL" id="JAKEVY010000006">
    <property type="protein sequence ID" value="MCF1716802.1"/>
    <property type="molecule type" value="Genomic_DNA"/>
</dbReference>
<keyword evidence="2" id="KW-0560">Oxidoreductase</keyword>
<dbReference type="Pfam" id="PF00903">
    <property type="entry name" value="Glyoxalase"/>
    <property type="match status" value="1"/>
</dbReference>
<dbReference type="InterPro" id="IPR004360">
    <property type="entry name" value="Glyas_Fos-R_dOase_dom"/>
</dbReference>
<dbReference type="InterPro" id="IPR029068">
    <property type="entry name" value="Glyas_Bleomycin-R_OHBP_Dase"/>
</dbReference>
<evidence type="ECO:0000313" key="3">
    <source>
        <dbReference type="Proteomes" id="UP001200145"/>
    </source>
</evidence>
<sequence>MISLMRQMITYLSFNGNCREAMLFYRDCLGGELSWQTIGDTPVGEKIPESLQHFILNASLIKDDWILMGTDMVTDGALIKGNSVSILLDCVSEEEFYSCYQRLKEGGQSTQEIESTYWGVLFGGLTDRFGNQWLLKFANYDKS</sequence>
<gene>
    <name evidence="2" type="ORF">L0U88_19325</name>
</gene>
<feature type="domain" description="Glyoxalase/fosfomycin resistance/dioxygenase" evidence="1">
    <location>
        <begin position="14"/>
        <end position="133"/>
    </location>
</feature>